<accession>A0A7J0FEN0</accession>
<protein>
    <submittedName>
        <fullName evidence="2">Uncharacterized protein</fullName>
    </submittedName>
</protein>
<sequence length="88" mass="9652">MNRLEASRLAENPTSGFGGTHQLRNLALISSSLPGVLHRCRVALSGSFSRNDNLVKLKCCTGREMLRHALDRTRVATASVAGRKERMC</sequence>
<dbReference type="AlphaFoldDB" id="A0A7J0FEN0"/>
<evidence type="ECO:0000313" key="3">
    <source>
        <dbReference type="Proteomes" id="UP000585474"/>
    </source>
</evidence>
<feature type="region of interest" description="Disordered" evidence="1">
    <location>
        <begin position="1"/>
        <end position="20"/>
    </location>
</feature>
<dbReference type="Proteomes" id="UP000585474">
    <property type="component" value="Unassembled WGS sequence"/>
</dbReference>
<dbReference type="EMBL" id="BJWL01000011">
    <property type="protein sequence ID" value="GFY97128.1"/>
    <property type="molecule type" value="Genomic_DNA"/>
</dbReference>
<evidence type="ECO:0000256" key="1">
    <source>
        <dbReference type="SAM" id="MobiDB-lite"/>
    </source>
</evidence>
<comment type="caution">
    <text evidence="2">The sequence shown here is derived from an EMBL/GenBank/DDBJ whole genome shotgun (WGS) entry which is preliminary data.</text>
</comment>
<reference evidence="2 3" key="1">
    <citation type="submission" date="2019-07" db="EMBL/GenBank/DDBJ databases">
        <title>De Novo Assembly of kiwifruit Actinidia rufa.</title>
        <authorList>
            <person name="Sugita-Konishi S."/>
            <person name="Sato K."/>
            <person name="Mori E."/>
            <person name="Abe Y."/>
            <person name="Kisaki G."/>
            <person name="Hamano K."/>
            <person name="Suezawa K."/>
            <person name="Otani M."/>
            <person name="Fukuda T."/>
            <person name="Manabe T."/>
            <person name="Gomi K."/>
            <person name="Tabuchi M."/>
            <person name="Akimitsu K."/>
            <person name="Kataoka I."/>
        </authorList>
    </citation>
    <scope>NUCLEOTIDE SEQUENCE [LARGE SCALE GENOMIC DNA]</scope>
    <source>
        <strain evidence="3">cv. Fuchu</strain>
    </source>
</reference>
<keyword evidence="3" id="KW-1185">Reference proteome</keyword>
<proteinExistence type="predicted"/>
<evidence type="ECO:0000313" key="2">
    <source>
        <dbReference type="EMBL" id="GFY97128.1"/>
    </source>
</evidence>
<organism evidence="2 3">
    <name type="scientific">Actinidia rufa</name>
    <dbReference type="NCBI Taxonomy" id="165716"/>
    <lineage>
        <taxon>Eukaryota</taxon>
        <taxon>Viridiplantae</taxon>
        <taxon>Streptophyta</taxon>
        <taxon>Embryophyta</taxon>
        <taxon>Tracheophyta</taxon>
        <taxon>Spermatophyta</taxon>
        <taxon>Magnoliopsida</taxon>
        <taxon>eudicotyledons</taxon>
        <taxon>Gunneridae</taxon>
        <taxon>Pentapetalae</taxon>
        <taxon>asterids</taxon>
        <taxon>Ericales</taxon>
        <taxon>Actinidiaceae</taxon>
        <taxon>Actinidia</taxon>
    </lineage>
</organism>
<gene>
    <name evidence="2" type="ORF">Acr_11g0014340</name>
</gene>
<name>A0A7J0FEN0_9ERIC</name>